<keyword evidence="3" id="KW-1185">Reference proteome</keyword>
<protein>
    <submittedName>
        <fullName evidence="2">Uncharacterized protein</fullName>
    </submittedName>
</protein>
<dbReference type="EMBL" id="NMUH01001928">
    <property type="protein sequence ID" value="MQL96547.1"/>
    <property type="molecule type" value="Genomic_DNA"/>
</dbReference>
<name>A0A843VQI8_COLES</name>
<sequence length="152" mass="16747">MHTNFQVLHWYNLLVGHVGIHGQRKLTEALVKGSLVRQKEYPTESSPQAKKGFSYRARVRGKGRRERERKKEEAAATACGGVGVGGRWRASLELLRRRQGRGPPEGGGAGRAEGAGWVGTARTALCLRSLDPSLRRDPQELALVGLERILLD</sequence>
<evidence type="ECO:0000313" key="2">
    <source>
        <dbReference type="EMBL" id="MQL96547.1"/>
    </source>
</evidence>
<organism evidence="2 3">
    <name type="scientific">Colocasia esculenta</name>
    <name type="common">Wild taro</name>
    <name type="synonym">Arum esculentum</name>
    <dbReference type="NCBI Taxonomy" id="4460"/>
    <lineage>
        <taxon>Eukaryota</taxon>
        <taxon>Viridiplantae</taxon>
        <taxon>Streptophyta</taxon>
        <taxon>Embryophyta</taxon>
        <taxon>Tracheophyta</taxon>
        <taxon>Spermatophyta</taxon>
        <taxon>Magnoliopsida</taxon>
        <taxon>Liliopsida</taxon>
        <taxon>Araceae</taxon>
        <taxon>Aroideae</taxon>
        <taxon>Colocasieae</taxon>
        <taxon>Colocasia</taxon>
    </lineage>
</organism>
<accession>A0A843VQI8</accession>
<gene>
    <name evidence="2" type="ORF">Taro_029228</name>
</gene>
<evidence type="ECO:0000313" key="3">
    <source>
        <dbReference type="Proteomes" id="UP000652761"/>
    </source>
</evidence>
<evidence type="ECO:0000256" key="1">
    <source>
        <dbReference type="SAM" id="MobiDB-lite"/>
    </source>
</evidence>
<reference evidence="2" key="1">
    <citation type="submission" date="2017-07" db="EMBL/GenBank/DDBJ databases">
        <title>Taro Niue Genome Assembly and Annotation.</title>
        <authorList>
            <person name="Atibalentja N."/>
            <person name="Keating K."/>
            <person name="Fields C.J."/>
        </authorList>
    </citation>
    <scope>NUCLEOTIDE SEQUENCE</scope>
    <source>
        <strain evidence="2">Niue_2</strain>
        <tissue evidence="2">Leaf</tissue>
    </source>
</reference>
<dbReference type="Proteomes" id="UP000652761">
    <property type="component" value="Unassembled WGS sequence"/>
</dbReference>
<comment type="caution">
    <text evidence="2">The sequence shown here is derived from an EMBL/GenBank/DDBJ whole genome shotgun (WGS) entry which is preliminary data.</text>
</comment>
<feature type="compositionally biased region" description="Basic and acidic residues" evidence="1">
    <location>
        <begin position="65"/>
        <end position="74"/>
    </location>
</feature>
<feature type="region of interest" description="Disordered" evidence="1">
    <location>
        <begin position="39"/>
        <end position="74"/>
    </location>
</feature>
<proteinExistence type="predicted"/>
<dbReference type="AlphaFoldDB" id="A0A843VQI8"/>